<comment type="caution">
    <text evidence="1">The sequence shown here is derived from an EMBL/GenBank/DDBJ whole genome shotgun (WGS) entry which is preliminary data.</text>
</comment>
<keyword evidence="2" id="KW-1185">Reference proteome</keyword>
<name>A0A420WID3_9PROT</name>
<protein>
    <submittedName>
        <fullName evidence="1">Uncharacterized protein</fullName>
    </submittedName>
</protein>
<accession>A0A420WID3</accession>
<proteinExistence type="predicted"/>
<dbReference type="RefSeq" id="WP_121098571.1">
    <property type="nucleotide sequence ID" value="NZ_RBII01000001.1"/>
</dbReference>
<reference evidence="1 2" key="1">
    <citation type="submission" date="2018-10" db="EMBL/GenBank/DDBJ databases">
        <title>Genomic Encyclopedia of Type Strains, Phase IV (KMG-IV): sequencing the most valuable type-strain genomes for metagenomic binning, comparative biology and taxonomic classification.</title>
        <authorList>
            <person name="Goeker M."/>
        </authorList>
    </citation>
    <scope>NUCLEOTIDE SEQUENCE [LARGE SCALE GENOMIC DNA]</scope>
    <source>
        <strain evidence="1 2">DSM 22008</strain>
    </source>
</reference>
<dbReference type="Proteomes" id="UP000282211">
    <property type="component" value="Unassembled WGS sequence"/>
</dbReference>
<sequence length="210" mass="24469">MLYHNSKPISPAAAHRHANRPDRFYQWRNFFEDYPEALDIIETEYELTNEDSRNDKYFIVPGRSNMITRMINDEVLEIRSMISTNGPLEQWERSIKTTFPLKRTTSSMIGTYIPRFRGSCSSVADAETLTDSLSKKSKYYQTEMTRRIFETEDLRIEVAKITFEKREYTSIAITSEKAETVLSTLKRLGLKPTANQHYGAFLSPFRSHSL</sequence>
<dbReference type="AlphaFoldDB" id="A0A420WID3"/>
<dbReference type="InParanoid" id="A0A420WID3"/>
<evidence type="ECO:0000313" key="2">
    <source>
        <dbReference type="Proteomes" id="UP000282211"/>
    </source>
</evidence>
<gene>
    <name evidence="1" type="ORF">DES40_0036</name>
</gene>
<organism evidence="1 2">
    <name type="scientific">Litorimonas taeanensis</name>
    <dbReference type="NCBI Taxonomy" id="568099"/>
    <lineage>
        <taxon>Bacteria</taxon>
        <taxon>Pseudomonadati</taxon>
        <taxon>Pseudomonadota</taxon>
        <taxon>Alphaproteobacteria</taxon>
        <taxon>Maricaulales</taxon>
        <taxon>Robiginitomaculaceae</taxon>
    </lineage>
</organism>
<dbReference type="EMBL" id="RBII01000001">
    <property type="protein sequence ID" value="RKQ70737.1"/>
    <property type="molecule type" value="Genomic_DNA"/>
</dbReference>
<dbReference type="OrthoDB" id="7631253at2"/>
<evidence type="ECO:0000313" key="1">
    <source>
        <dbReference type="EMBL" id="RKQ70737.1"/>
    </source>
</evidence>